<sequence length="323" mass="36111">MKTTIMGSYPKIPAGPGPSVRTAIQRFEKGQISPEQLYSTYESVVKRVVDLAADAQCDRTTDGQIRWYDLFDPVVRDLDNVYSAGLLRLFDNNFYVRHPVVTGRLQYQGGTLAAWSREAASLSRIPVTIVLPGLFTFLSMVEDKNYHNEETLLSDLVDVMRLTVRHLADTGIVEVQWDEPALARYADRWPTAFVQEAYQKLLALEGPLEQSLALYWGPSSPWLDTLAALPFARLSFDAVSEPAILDRLASHTLPASVGVGIIDGRNVRMEDAHQVVDILEPVLRRQGSDRVWVHPNCGLEFLPPDRAAAKVRLLQDLKTLING</sequence>
<evidence type="ECO:0000259" key="1">
    <source>
        <dbReference type="Pfam" id="PF08267"/>
    </source>
</evidence>
<dbReference type="InterPro" id="IPR013215">
    <property type="entry name" value="Cbl-indep_Met_Synth_N"/>
</dbReference>
<name>A0ABN5H298_9FIRM</name>
<dbReference type="InterPro" id="IPR038071">
    <property type="entry name" value="UROD/MetE-like_sf"/>
</dbReference>
<proteinExistence type="predicted"/>
<organism evidence="2 3">
    <name type="scientific">Sulfobacillus thermotolerans</name>
    <dbReference type="NCBI Taxonomy" id="338644"/>
    <lineage>
        <taxon>Bacteria</taxon>
        <taxon>Bacillati</taxon>
        <taxon>Bacillota</taxon>
        <taxon>Clostridia</taxon>
        <taxon>Eubacteriales</taxon>
        <taxon>Clostridiales Family XVII. Incertae Sedis</taxon>
        <taxon>Sulfobacillus</taxon>
    </lineage>
</organism>
<evidence type="ECO:0000313" key="2">
    <source>
        <dbReference type="EMBL" id="AUW94559.1"/>
    </source>
</evidence>
<dbReference type="Gene3D" id="3.20.20.210">
    <property type="match status" value="1"/>
</dbReference>
<protein>
    <submittedName>
        <fullName evidence="2">Synthase</fullName>
    </submittedName>
</protein>
<evidence type="ECO:0000313" key="3">
    <source>
        <dbReference type="Proteomes" id="UP000325292"/>
    </source>
</evidence>
<dbReference type="EMBL" id="CP019454">
    <property type="protein sequence ID" value="AUW94559.1"/>
    <property type="molecule type" value="Genomic_DNA"/>
</dbReference>
<dbReference type="Proteomes" id="UP000325292">
    <property type="component" value="Chromosome"/>
</dbReference>
<feature type="domain" description="Cobalamin-independent methionine synthase MetE N-terminal" evidence="1">
    <location>
        <begin position="81"/>
        <end position="283"/>
    </location>
</feature>
<gene>
    <name evidence="2" type="ORF">BXT84_11900</name>
</gene>
<accession>A0ABN5H298</accession>
<keyword evidence="3" id="KW-1185">Reference proteome</keyword>
<reference evidence="2 3" key="1">
    <citation type="journal article" date="2019" name="Sci. Rep.">
        <title>Sulfobacillus thermotolerans: new insights into resistance and metabolic capacities of acidophilic chemolithotrophs.</title>
        <authorList>
            <person name="Panyushkina A.E."/>
            <person name="Babenko V.V."/>
            <person name="Nikitina A.S."/>
            <person name="Selezneva O.V."/>
            <person name="Tsaplina I.A."/>
            <person name="Letarova M.A."/>
            <person name="Kostryukova E.S."/>
            <person name="Letarov A.V."/>
        </authorList>
    </citation>
    <scope>NUCLEOTIDE SEQUENCE [LARGE SCALE GENOMIC DNA]</scope>
    <source>
        <strain evidence="2 3">Kr1</strain>
    </source>
</reference>
<dbReference type="PANTHER" id="PTHR30519">
    <property type="entry name" value="5-METHYLTETRAHYDROPTEROYLTRIGLUTAMATE--HOMOCYSTEINE METHYLTRANSFERASE"/>
    <property type="match status" value="1"/>
</dbReference>
<dbReference type="Pfam" id="PF08267">
    <property type="entry name" value="Meth_synt_1"/>
    <property type="match status" value="1"/>
</dbReference>
<dbReference type="SUPFAM" id="SSF51726">
    <property type="entry name" value="UROD/MetE-like"/>
    <property type="match status" value="1"/>
</dbReference>